<name>K9XS74_STAC7</name>
<gene>
    <name evidence="1" type="ordered locus">Sta7437_0940</name>
</gene>
<evidence type="ECO:0000313" key="1">
    <source>
        <dbReference type="EMBL" id="AFZ34522.1"/>
    </source>
</evidence>
<dbReference type="EMBL" id="CP003653">
    <property type="protein sequence ID" value="AFZ34522.1"/>
    <property type="molecule type" value="Genomic_DNA"/>
</dbReference>
<proteinExistence type="predicted"/>
<protein>
    <submittedName>
        <fullName evidence="1">Uncharacterized protein</fullName>
    </submittedName>
</protein>
<sequence length="47" mass="5461">MNPPYKQYCFLTQKRSAIEQLLGTARLSFIYSIVVLFPKSELNVHLC</sequence>
<dbReference type="KEGG" id="scs:Sta7437_0940"/>
<keyword evidence="2" id="KW-1185">Reference proteome</keyword>
<reference evidence="2" key="1">
    <citation type="journal article" date="2013" name="Proc. Natl. Acad. Sci. U.S.A.">
        <title>Improving the coverage of the cyanobacterial phylum using diversity-driven genome sequencing.</title>
        <authorList>
            <person name="Shih P.M."/>
            <person name="Wu D."/>
            <person name="Latifi A."/>
            <person name="Axen S.D."/>
            <person name="Fewer D.P."/>
            <person name="Talla E."/>
            <person name="Calteau A."/>
            <person name="Cai F."/>
            <person name="Tandeau de Marsac N."/>
            <person name="Rippka R."/>
            <person name="Herdman M."/>
            <person name="Sivonen K."/>
            <person name="Coursin T."/>
            <person name="Laurent T."/>
            <person name="Goodwin L."/>
            <person name="Nolan M."/>
            <person name="Davenport K.W."/>
            <person name="Han C.S."/>
            <person name="Rubin E.M."/>
            <person name="Eisen J.A."/>
            <person name="Woyke T."/>
            <person name="Gugger M."/>
            <person name="Kerfeld C.A."/>
        </authorList>
    </citation>
    <scope>NUCLEOTIDE SEQUENCE [LARGE SCALE GENOMIC DNA]</scope>
    <source>
        <strain evidence="2">ATCC 29371 / PCC 7437</strain>
    </source>
</reference>
<accession>K9XS74</accession>
<evidence type="ECO:0000313" key="2">
    <source>
        <dbReference type="Proteomes" id="UP000010473"/>
    </source>
</evidence>
<organism evidence="1 2">
    <name type="scientific">Stanieria cyanosphaera (strain ATCC 29371 / PCC 7437)</name>
    <dbReference type="NCBI Taxonomy" id="111780"/>
    <lineage>
        <taxon>Bacteria</taxon>
        <taxon>Bacillati</taxon>
        <taxon>Cyanobacteriota</taxon>
        <taxon>Cyanophyceae</taxon>
        <taxon>Pleurocapsales</taxon>
        <taxon>Dermocarpellaceae</taxon>
        <taxon>Stanieria</taxon>
    </lineage>
</organism>
<dbReference type="STRING" id="111780.Sta7437_0940"/>
<dbReference type="HOGENOM" id="CLU_3173420_0_0_3"/>
<dbReference type="Proteomes" id="UP000010473">
    <property type="component" value="Chromosome"/>
</dbReference>
<dbReference type="AlphaFoldDB" id="K9XS74"/>